<comment type="caution">
    <text evidence="1">The sequence shown here is derived from an EMBL/GenBank/DDBJ whole genome shotgun (WGS) entry which is preliminary data.</text>
</comment>
<reference evidence="1" key="1">
    <citation type="journal article" date="2015" name="Nature">
        <title>Complex archaea that bridge the gap between prokaryotes and eukaryotes.</title>
        <authorList>
            <person name="Spang A."/>
            <person name="Saw J.H."/>
            <person name="Jorgensen S.L."/>
            <person name="Zaremba-Niedzwiedzka K."/>
            <person name="Martijn J."/>
            <person name="Lind A.E."/>
            <person name="van Eijk R."/>
            <person name="Schleper C."/>
            <person name="Guy L."/>
            <person name="Ettema T.J."/>
        </authorList>
    </citation>
    <scope>NUCLEOTIDE SEQUENCE</scope>
</reference>
<organism evidence="1">
    <name type="scientific">marine sediment metagenome</name>
    <dbReference type="NCBI Taxonomy" id="412755"/>
    <lineage>
        <taxon>unclassified sequences</taxon>
        <taxon>metagenomes</taxon>
        <taxon>ecological metagenomes</taxon>
    </lineage>
</organism>
<protein>
    <submittedName>
        <fullName evidence="1">Uncharacterized protein</fullName>
    </submittedName>
</protein>
<accession>A0A0F9MHF5</accession>
<proteinExistence type="predicted"/>
<gene>
    <name evidence="1" type="ORF">LCGC14_1089080</name>
</gene>
<sequence>MTLSDVIAGAKKKLQDLPESDETDQYFSVHIGVLNDVIDSLERVEAKLERIERLLG</sequence>
<dbReference type="EMBL" id="LAZR01004824">
    <property type="protein sequence ID" value="KKN05264.1"/>
    <property type="molecule type" value="Genomic_DNA"/>
</dbReference>
<evidence type="ECO:0000313" key="1">
    <source>
        <dbReference type="EMBL" id="KKN05264.1"/>
    </source>
</evidence>
<dbReference type="AlphaFoldDB" id="A0A0F9MHF5"/>
<name>A0A0F9MHF5_9ZZZZ</name>